<organism evidence="12 13">
    <name type="scientific">Umbra pygmaea</name>
    <name type="common">Eastern mudminnow</name>
    <dbReference type="NCBI Taxonomy" id="75934"/>
    <lineage>
        <taxon>Eukaryota</taxon>
        <taxon>Metazoa</taxon>
        <taxon>Chordata</taxon>
        <taxon>Craniata</taxon>
        <taxon>Vertebrata</taxon>
        <taxon>Euteleostomi</taxon>
        <taxon>Actinopterygii</taxon>
        <taxon>Neopterygii</taxon>
        <taxon>Teleostei</taxon>
        <taxon>Protacanthopterygii</taxon>
        <taxon>Esociformes</taxon>
        <taxon>Umbridae</taxon>
        <taxon>Umbra</taxon>
    </lineage>
</organism>
<comment type="similarity">
    <text evidence="9">Belongs to the G-protein coupled receptor 1 family.</text>
</comment>
<protein>
    <recommendedName>
        <fullName evidence="11">G-protein coupled receptors family 1 profile domain-containing protein</fullName>
    </recommendedName>
</protein>
<feature type="transmembrane region" description="Helical" evidence="10">
    <location>
        <begin position="111"/>
        <end position="130"/>
    </location>
</feature>
<dbReference type="PRINTS" id="PR00657">
    <property type="entry name" value="CCCHEMOKINER"/>
</dbReference>
<evidence type="ECO:0000256" key="1">
    <source>
        <dbReference type="ARBA" id="ARBA00004651"/>
    </source>
</evidence>
<name>A0ABD0YB42_UMBPY</name>
<evidence type="ECO:0000256" key="8">
    <source>
        <dbReference type="ARBA" id="ARBA00023224"/>
    </source>
</evidence>
<keyword evidence="8 9" id="KW-0807">Transducer</keyword>
<evidence type="ECO:0000256" key="3">
    <source>
        <dbReference type="ARBA" id="ARBA00022692"/>
    </source>
</evidence>
<dbReference type="PROSITE" id="PS00237">
    <property type="entry name" value="G_PROTEIN_RECEP_F1_1"/>
    <property type="match status" value="1"/>
</dbReference>
<dbReference type="Pfam" id="PF00001">
    <property type="entry name" value="7tm_1"/>
    <property type="match status" value="1"/>
</dbReference>
<dbReference type="Gene3D" id="1.20.1070.10">
    <property type="entry name" value="Rhodopsin 7-helix transmembrane proteins"/>
    <property type="match status" value="1"/>
</dbReference>
<gene>
    <name evidence="12" type="ORF">UPYG_G00037150</name>
</gene>
<evidence type="ECO:0000256" key="6">
    <source>
        <dbReference type="ARBA" id="ARBA00023136"/>
    </source>
</evidence>
<keyword evidence="13" id="KW-1185">Reference proteome</keyword>
<dbReference type="AlphaFoldDB" id="A0ABD0YB42"/>
<evidence type="ECO:0000259" key="11">
    <source>
        <dbReference type="PROSITE" id="PS50262"/>
    </source>
</evidence>
<dbReference type="GO" id="GO:0005886">
    <property type="term" value="C:plasma membrane"/>
    <property type="evidence" value="ECO:0007669"/>
    <property type="project" value="UniProtKB-SubCell"/>
</dbReference>
<dbReference type="SUPFAM" id="SSF81321">
    <property type="entry name" value="Family A G protein-coupled receptor-like"/>
    <property type="match status" value="1"/>
</dbReference>
<dbReference type="InterPro" id="IPR000276">
    <property type="entry name" value="GPCR_Rhodpsn"/>
</dbReference>
<evidence type="ECO:0000256" key="2">
    <source>
        <dbReference type="ARBA" id="ARBA00022475"/>
    </source>
</evidence>
<comment type="caution">
    <text evidence="12">The sequence shown here is derived from an EMBL/GenBank/DDBJ whole genome shotgun (WGS) entry which is preliminary data.</text>
</comment>
<dbReference type="InterPro" id="IPR017452">
    <property type="entry name" value="GPCR_Rhodpsn_7TM"/>
</dbReference>
<evidence type="ECO:0000256" key="5">
    <source>
        <dbReference type="ARBA" id="ARBA00023040"/>
    </source>
</evidence>
<evidence type="ECO:0000256" key="10">
    <source>
        <dbReference type="SAM" id="Phobius"/>
    </source>
</evidence>
<comment type="subcellular location">
    <subcellularLocation>
        <location evidence="1">Cell membrane</location>
        <topology evidence="1">Multi-pass membrane protein</topology>
    </subcellularLocation>
</comment>
<dbReference type="InterPro" id="IPR050119">
    <property type="entry name" value="CCR1-9-like"/>
</dbReference>
<sequence length="226" mass="25722">METTTETNNYEDYYEDELCDKSGVVQFHSVLTPAFFSMVITLSITGNIMVLVILAKYENIRSITNIFILNLALSDLLFTFGLPFWASYYIWGWTFGLTLCKTVTFVFYTGFYSSILFLTIMTIHRYLAVVHPLSDHSSQRGCYGAIVSLVIWAVSFMAAGPALIFTSVQMNPHEPVNNLYCEYSDLKWKKVGSYQQNFFFLASFAVMGFCYVMILGTIFKSSSEIT</sequence>
<keyword evidence="7 9" id="KW-0675">Receptor</keyword>
<feature type="transmembrane region" description="Helical" evidence="10">
    <location>
        <begin position="67"/>
        <end position="91"/>
    </location>
</feature>
<keyword evidence="5 9" id="KW-0297">G-protein coupled receptor</keyword>
<feature type="transmembrane region" description="Helical" evidence="10">
    <location>
        <begin position="142"/>
        <end position="165"/>
    </location>
</feature>
<evidence type="ECO:0000256" key="4">
    <source>
        <dbReference type="ARBA" id="ARBA00022989"/>
    </source>
</evidence>
<dbReference type="PRINTS" id="PR00237">
    <property type="entry name" value="GPCRRHODOPSN"/>
</dbReference>
<keyword evidence="3 9" id="KW-0812">Transmembrane</keyword>
<proteinExistence type="inferred from homology"/>
<dbReference type="Proteomes" id="UP001557470">
    <property type="component" value="Unassembled WGS sequence"/>
</dbReference>
<keyword evidence="4 10" id="KW-1133">Transmembrane helix</keyword>
<feature type="transmembrane region" description="Helical" evidence="10">
    <location>
        <begin position="198"/>
        <end position="219"/>
    </location>
</feature>
<feature type="transmembrane region" description="Helical" evidence="10">
    <location>
        <begin position="34"/>
        <end position="55"/>
    </location>
</feature>
<dbReference type="GO" id="GO:0004930">
    <property type="term" value="F:G protein-coupled receptor activity"/>
    <property type="evidence" value="ECO:0007669"/>
    <property type="project" value="UniProtKB-KW"/>
</dbReference>
<evidence type="ECO:0000313" key="12">
    <source>
        <dbReference type="EMBL" id="KAL1023161.1"/>
    </source>
</evidence>
<evidence type="ECO:0000256" key="7">
    <source>
        <dbReference type="ARBA" id="ARBA00023170"/>
    </source>
</evidence>
<evidence type="ECO:0000256" key="9">
    <source>
        <dbReference type="RuleBase" id="RU000688"/>
    </source>
</evidence>
<dbReference type="InterPro" id="IPR000355">
    <property type="entry name" value="Chemokine_rcpt"/>
</dbReference>
<keyword evidence="6 10" id="KW-0472">Membrane</keyword>
<evidence type="ECO:0000313" key="13">
    <source>
        <dbReference type="Proteomes" id="UP001557470"/>
    </source>
</evidence>
<feature type="domain" description="G-protein coupled receptors family 1 profile" evidence="11">
    <location>
        <begin position="46"/>
        <end position="226"/>
    </location>
</feature>
<keyword evidence="2" id="KW-1003">Cell membrane</keyword>
<accession>A0ABD0YB42</accession>
<reference evidence="12 13" key="1">
    <citation type="submission" date="2024-06" db="EMBL/GenBank/DDBJ databases">
        <authorList>
            <person name="Pan Q."/>
            <person name="Wen M."/>
            <person name="Jouanno E."/>
            <person name="Zahm M."/>
            <person name="Klopp C."/>
            <person name="Cabau C."/>
            <person name="Louis A."/>
            <person name="Berthelot C."/>
            <person name="Parey E."/>
            <person name="Roest Crollius H."/>
            <person name="Montfort J."/>
            <person name="Robinson-Rechavi M."/>
            <person name="Bouchez O."/>
            <person name="Lampietro C."/>
            <person name="Lopez Roques C."/>
            <person name="Donnadieu C."/>
            <person name="Postlethwait J."/>
            <person name="Bobe J."/>
            <person name="Verreycken H."/>
            <person name="Guiguen Y."/>
        </authorList>
    </citation>
    <scope>NUCLEOTIDE SEQUENCE [LARGE SCALE GENOMIC DNA]</scope>
    <source>
        <strain evidence="12">Up_M1</strain>
        <tissue evidence="12">Testis</tissue>
    </source>
</reference>
<dbReference type="PANTHER" id="PTHR10489:SF730">
    <property type="entry name" value="CHEMOKINE XC RECEPTOR 1"/>
    <property type="match status" value="1"/>
</dbReference>
<dbReference type="EMBL" id="JAGEUA010000001">
    <property type="protein sequence ID" value="KAL1023161.1"/>
    <property type="molecule type" value="Genomic_DNA"/>
</dbReference>
<dbReference type="PANTHER" id="PTHR10489">
    <property type="entry name" value="CELL ADHESION MOLECULE"/>
    <property type="match status" value="1"/>
</dbReference>
<dbReference type="PROSITE" id="PS50262">
    <property type="entry name" value="G_PROTEIN_RECEP_F1_2"/>
    <property type="match status" value="1"/>
</dbReference>